<keyword evidence="1" id="KW-0597">Phosphoprotein</keyword>
<dbReference type="SUPFAM" id="SSF52172">
    <property type="entry name" value="CheY-like"/>
    <property type="match status" value="1"/>
</dbReference>
<keyword evidence="4" id="KW-1185">Reference proteome</keyword>
<protein>
    <submittedName>
        <fullName evidence="3">Two component system response regulator</fullName>
    </submittedName>
</protein>
<evidence type="ECO:0000259" key="2">
    <source>
        <dbReference type="PROSITE" id="PS50110"/>
    </source>
</evidence>
<dbReference type="Gene3D" id="3.40.50.2300">
    <property type="match status" value="1"/>
</dbReference>
<dbReference type="GO" id="GO:0000160">
    <property type="term" value="P:phosphorelay signal transduction system"/>
    <property type="evidence" value="ECO:0007669"/>
    <property type="project" value="InterPro"/>
</dbReference>
<dbReference type="CDD" id="cd00156">
    <property type="entry name" value="REC"/>
    <property type="match status" value="1"/>
</dbReference>
<gene>
    <name evidence="3" type="ORF">dnl_52550</name>
</gene>
<organism evidence="3 4">
    <name type="scientific">Desulfonema limicola</name>
    <dbReference type="NCBI Taxonomy" id="45656"/>
    <lineage>
        <taxon>Bacteria</taxon>
        <taxon>Pseudomonadati</taxon>
        <taxon>Thermodesulfobacteriota</taxon>
        <taxon>Desulfobacteria</taxon>
        <taxon>Desulfobacterales</taxon>
        <taxon>Desulfococcaceae</taxon>
        <taxon>Desulfonema</taxon>
    </lineage>
</organism>
<feature type="modified residue" description="4-aspartylphosphate" evidence="1">
    <location>
        <position position="59"/>
    </location>
</feature>
<dbReference type="KEGG" id="dli:dnl_52550"/>
<dbReference type="Pfam" id="PF00072">
    <property type="entry name" value="Response_reg"/>
    <property type="match status" value="1"/>
</dbReference>
<feature type="domain" description="Response regulatory" evidence="2">
    <location>
        <begin position="6"/>
        <end position="126"/>
    </location>
</feature>
<reference evidence="3" key="1">
    <citation type="journal article" date="2021" name="Microb. Physiol.">
        <title>Proteogenomic Insights into the Physiology of Marine, Sulfate-Reducing, Filamentous Desulfonema limicola and Desulfonema magnum.</title>
        <authorList>
            <person name="Schnaars V."/>
            <person name="Wohlbrand L."/>
            <person name="Scheve S."/>
            <person name="Hinrichs C."/>
            <person name="Reinhardt R."/>
            <person name="Rabus R."/>
        </authorList>
    </citation>
    <scope>NUCLEOTIDE SEQUENCE</scope>
    <source>
        <strain evidence="3">5ac10</strain>
    </source>
</reference>
<dbReference type="EMBL" id="CP061799">
    <property type="protein sequence ID" value="QTA82869.1"/>
    <property type="molecule type" value="Genomic_DNA"/>
</dbReference>
<dbReference type="InterPro" id="IPR011006">
    <property type="entry name" value="CheY-like_superfamily"/>
</dbReference>
<evidence type="ECO:0000256" key="1">
    <source>
        <dbReference type="PROSITE-ProRule" id="PRU00169"/>
    </source>
</evidence>
<dbReference type="PROSITE" id="PS50110">
    <property type="entry name" value="RESPONSE_REGULATORY"/>
    <property type="match status" value="1"/>
</dbReference>
<name>A0A975BCV7_9BACT</name>
<dbReference type="SMART" id="SM00448">
    <property type="entry name" value="REC"/>
    <property type="match status" value="1"/>
</dbReference>
<dbReference type="AlphaFoldDB" id="A0A975BCV7"/>
<dbReference type="Proteomes" id="UP000663720">
    <property type="component" value="Chromosome"/>
</dbReference>
<dbReference type="RefSeq" id="WP_207688744.1">
    <property type="nucleotide sequence ID" value="NZ_CP061799.1"/>
</dbReference>
<accession>A0A975BCV7</accession>
<sequence>MFDGLDVIIVDDDPVVCRILSEDIKQFYSWGNVLAFSNADKAIAYCRDCEVGLAVFVVDVFLDGKSGFFFLDAIEEKFQTCHEDAIIITGSASDDVVNMCVASDVSYLLEKPVKKYALQLAVRSIVSKYMKFSKKLFQDPDFAKLVAKIKNH</sequence>
<proteinExistence type="predicted"/>
<evidence type="ECO:0000313" key="3">
    <source>
        <dbReference type="EMBL" id="QTA82869.1"/>
    </source>
</evidence>
<dbReference type="InterPro" id="IPR001789">
    <property type="entry name" value="Sig_transdc_resp-reg_receiver"/>
</dbReference>
<evidence type="ECO:0000313" key="4">
    <source>
        <dbReference type="Proteomes" id="UP000663720"/>
    </source>
</evidence>